<dbReference type="Proteomes" id="UP001161691">
    <property type="component" value="Unassembled WGS sequence"/>
</dbReference>
<evidence type="ECO:0000259" key="2">
    <source>
        <dbReference type="PROSITE" id="PS50022"/>
    </source>
</evidence>
<name>A0ABT6TPS6_9BACL</name>
<dbReference type="PROSITE" id="PS50853">
    <property type="entry name" value="FN3"/>
    <property type="match status" value="1"/>
</dbReference>
<dbReference type="Pfam" id="PF14488">
    <property type="entry name" value="DUF4434"/>
    <property type="match status" value="1"/>
</dbReference>
<dbReference type="Gene3D" id="3.20.20.80">
    <property type="entry name" value="Glycosidases"/>
    <property type="match status" value="1"/>
</dbReference>
<keyword evidence="5" id="KW-1185">Reference proteome</keyword>
<dbReference type="EMBL" id="JAGRPV010000001">
    <property type="protein sequence ID" value="MDI4648853.1"/>
    <property type="molecule type" value="Genomic_DNA"/>
</dbReference>
<evidence type="ECO:0000313" key="4">
    <source>
        <dbReference type="EMBL" id="MDI4648853.1"/>
    </source>
</evidence>
<feature type="chain" id="PRO_5045489799" evidence="1">
    <location>
        <begin position="33"/>
        <end position="740"/>
    </location>
</feature>
<dbReference type="Gene3D" id="2.60.40.10">
    <property type="entry name" value="Immunoglobulins"/>
    <property type="match status" value="1"/>
</dbReference>
<gene>
    <name evidence="4" type="ORF">KB449_28200</name>
</gene>
<feature type="domain" description="Fibronectin type-III" evidence="3">
    <location>
        <begin position="500"/>
        <end position="587"/>
    </location>
</feature>
<dbReference type="RefSeq" id="WP_282911534.1">
    <property type="nucleotide sequence ID" value="NZ_JAGRPV010000001.1"/>
</dbReference>
<accession>A0ABT6TPS6</accession>
<organism evidence="4 5">
    <name type="scientific">Cohnella hashimotonis</name>
    <dbReference type="NCBI Taxonomy" id="2826895"/>
    <lineage>
        <taxon>Bacteria</taxon>
        <taxon>Bacillati</taxon>
        <taxon>Bacillota</taxon>
        <taxon>Bacilli</taxon>
        <taxon>Bacillales</taxon>
        <taxon>Paenibacillaceae</taxon>
        <taxon>Cohnella</taxon>
    </lineage>
</organism>
<dbReference type="InterPro" id="IPR036116">
    <property type="entry name" value="FN3_sf"/>
</dbReference>
<sequence>MMIKRLAHVSLCAGMLAAAGLGALGAPSAANAASPNLLAGKSYTASSAANSSYPDSGAELTDGIYAAPLLASAGWQGRLGVTGATTYSFTTDLGTARTFQSFKTDFFKYTGGGVETPVQVAYEYSNDNLAYSTACSVNQQGTGVDIVSVPYSCGAASPISARYVRATVTGAVGKWSFIDEWEVNKPAGAAAPLLSGSFLQPDLGDAWTSAQWTTEFQRMEEVGIDHLFLQWSANSKSHTAVYPTGVSGYAQNTSTDVVAKTLAMGNQFGVDIYMGLQLNEDWFVNYTNNATWLNNEAAVAQSLAQDLWTKYGSNPSFKGWYLSFEVDNWNLPTSTEWAKMATFYDTVIDALKTLTPSLPVIVSPFYNTAGGLTTSGWQTMWEYILSNAAIDVIALQDGIGAGHATTAQLAAWFSATKAAITNARPATALWDDAETFNLDFKPMDIKLLKDDLAAVQPYVSKYTSFSFNHYISPQQVNPLYFTTYKSYFQTGAVDASSPTAPSGLTATSPNSMTVQLNWTASTDNTGVVGYKIYRNSELVYTAYTNATSFTDGQLAPSTAYSYAIRSFDAAGNESASSPTVSATTAAGTVYATNLAAGQSYSASTTADASYPDTGAAELTNGAFGTATYTDAAWQGRNTASAYSFTIDLGSSKTIKEIYADFLQVKSVYVLLPASVTFSVSSTGASYTPIGTVAKPAVGSADQTKKYRLTDLSGVSGRYVKVEVTPASSAWTFIDEVQVRN</sequence>
<dbReference type="Gene3D" id="2.60.120.260">
    <property type="entry name" value="Galactose-binding domain-like"/>
    <property type="match status" value="2"/>
</dbReference>
<dbReference type="InterPro" id="IPR003961">
    <property type="entry name" value="FN3_dom"/>
</dbReference>
<comment type="caution">
    <text evidence="4">The sequence shown here is derived from an EMBL/GenBank/DDBJ whole genome shotgun (WGS) entry which is preliminary data.</text>
</comment>
<dbReference type="InterPro" id="IPR027849">
    <property type="entry name" value="DUF4434"/>
</dbReference>
<keyword evidence="1" id="KW-0732">Signal</keyword>
<dbReference type="SUPFAM" id="SSF49785">
    <property type="entry name" value="Galactose-binding domain-like"/>
    <property type="match status" value="2"/>
</dbReference>
<proteinExistence type="predicted"/>
<dbReference type="SUPFAM" id="SSF49265">
    <property type="entry name" value="Fibronectin type III"/>
    <property type="match status" value="1"/>
</dbReference>
<dbReference type="SUPFAM" id="SSF51445">
    <property type="entry name" value="(Trans)glycosidases"/>
    <property type="match status" value="1"/>
</dbReference>
<feature type="signal peptide" evidence="1">
    <location>
        <begin position="1"/>
        <end position="32"/>
    </location>
</feature>
<evidence type="ECO:0000259" key="3">
    <source>
        <dbReference type="PROSITE" id="PS50853"/>
    </source>
</evidence>
<dbReference type="Pfam" id="PF00754">
    <property type="entry name" value="F5_F8_type_C"/>
    <property type="match status" value="1"/>
</dbReference>
<evidence type="ECO:0000313" key="5">
    <source>
        <dbReference type="Proteomes" id="UP001161691"/>
    </source>
</evidence>
<reference evidence="4" key="1">
    <citation type="submission" date="2023-04" db="EMBL/GenBank/DDBJ databases">
        <title>Comparative genomic analysis of Cohnella hashimotonis sp. nov., isolated from the International Space Station.</title>
        <authorList>
            <person name="Venkateswaran K."/>
            <person name="Simpson A."/>
        </authorList>
    </citation>
    <scope>NUCLEOTIDE SEQUENCE</scope>
    <source>
        <strain evidence="4">F6_2S_P_1</strain>
    </source>
</reference>
<dbReference type="PROSITE" id="PS50022">
    <property type="entry name" value="FA58C_3"/>
    <property type="match status" value="1"/>
</dbReference>
<dbReference type="InterPro" id="IPR013783">
    <property type="entry name" value="Ig-like_fold"/>
</dbReference>
<dbReference type="InterPro" id="IPR008979">
    <property type="entry name" value="Galactose-bd-like_sf"/>
</dbReference>
<dbReference type="InterPro" id="IPR000421">
    <property type="entry name" value="FA58C"/>
</dbReference>
<feature type="domain" description="F5/8 type C" evidence="2">
    <location>
        <begin position="587"/>
        <end position="740"/>
    </location>
</feature>
<dbReference type="InterPro" id="IPR017853">
    <property type="entry name" value="GH"/>
</dbReference>
<dbReference type="CDD" id="cd00063">
    <property type="entry name" value="FN3"/>
    <property type="match status" value="1"/>
</dbReference>
<dbReference type="Pfam" id="PF00041">
    <property type="entry name" value="fn3"/>
    <property type="match status" value="1"/>
</dbReference>
<dbReference type="SMART" id="SM00060">
    <property type="entry name" value="FN3"/>
    <property type="match status" value="1"/>
</dbReference>
<evidence type="ECO:0000256" key="1">
    <source>
        <dbReference type="SAM" id="SignalP"/>
    </source>
</evidence>
<protein>
    <submittedName>
        <fullName evidence="4">DUF4434 domain-containing protein</fullName>
    </submittedName>
</protein>